<dbReference type="HAMAP" id="MF_01808">
    <property type="entry name" value="Recomb_XerC_XerD"/>
    <property type="match status" value="1"/>
</dbReference>
<evidence type="ECO:0000259" key="11">
    <source>
        <dbReference type="PROSITE" id="PS51900"/>
    </source>
</evidence>
<organism evidence="12 13">
    <name type="scientific">Kingella pumchi</name>
    <dbReference type="NCBI Taxonomy" id="2779506"/>
    <lineage>
        <taxon>Bacteria</taxon>
        <taxon>Pseudomonadati</taxon>
        <taxon>Pseudomonadota</taxon>
        <taxon>Betaproteobacteria</taxon>
        <taxon>Neisseriales</taxon>
        <taxon>Neisseriaceae</taxon>
        <taxon>Kingella</taxon>
    </lineage>
</organism>
<keyword evidence="8 9" id="KW-0131">Cell cycle</keyword>
<evidence type="ECO:0000259" key="10">
    <source>
        <dbReference type="PROSITE" id="PS51898"/>
    </source>
</evidence>
<feature type="domain" description="Core-binding (CB)" evidence="11">
    <location>
        <begin position="2"/>
        <end position="82"/>
    </location>
</feature>
<dbReference type="InterPro" id="IPR004107">
    <property type="entry name" value="Integrase_SAM-like_N"/>
</dbReference>
<dbReference type="InterPro" id="IPR023009">
    <property type="entry name" value="Tyrosine_recombinase_XerC/XerD"/>
</dbReference>
<evidence type="ECO:0000313" key="12">
    <source>
        <dbReference type="EMBL" id="MCG6504828.1"/>
    </source>
</evidence>
<dbReference type="InterPro" id="IPR013762">
    <property type="entry name" value="Integrase-like_cat_sf"/>
</dbReference>
<feature type="active site" evidence="9">
    <location>
        <position position="262"/>
    </location>
</feature>
<feature type="active site" evidence="9">
    <location>
        <position position="239"/>
    </location>
</feature>
<dbReference type="Pfam" id="PF02899">
    <property type="entry name" value="Phage_int_SAM_1"/>
    <property type="match status" value="1"/>
</dbReference>
<dbReference type="Gene3D" id="1.10.443.10">
    <property type="entry name" value="Intergrase catalytic core"/>
    <property type="match status" value="1"/>
</dbReference>
<evidence type="ECO:0000256" key="5">
    <source>
        <dbReference type="ARBA" id="ARBA00022908"/>
    </source>
</evidence>
<keyword evidence="6 9" id="KW-0238">DNA-binding</keyword>
<dbReference type="InterPro" id="IPR044068">
    <property type="entry name" value="CB"/>
</dbReference>
<keyword evidence="4 9" id="KW-0159">Chromosome partition</keyword>
<dbReference type="InterPro" id="IPR011010">
    <property type="entry name" value="DNA_brk_join_enz"/>
</dbReference>
<evidence type="ECO:0000256" key="9">
    <source>
        <dbReference type="HAMAP-Rule" id="MF_01808"/>
    </source>
</evidence>
<evidence type="ECO:0000313" key="13">
    <source>
        <dbReference type="Proteomes" id="UP001298424"/>
    </source>
</evidence>
<dbReference type="Pfam" id="PF00589">
    <property type="entry name" value="Phage_integrase"/>
    <property type="match status" value="1"/>
</dbReference>
<comment type="subunit">
    <text evidence="9">Forms a cyclic heterotetrameric complex composed of two molecules of XerC and two molecules of XerD.</text>
</comment>
<comment type="function">
    <text evidence="9">Site-specific tyrosine recombinase, which acts by catalyzing the cutting and rejoining of the recombining DNA molecules. The XerC-XerD complex is essential to convert dimers of the bacterial chromosome into monomers to permit their segregation at cell division. It also contributes to the segregational stability of plasmids.</text>
</comment>
<comment type="similarity">
    <text evidence="9">Belongs to the 'phage' integrase family. XerC subfamily.</text>
</comment>
<dbReference type="PANTHER" id="PTHR30349">
    <property type="entry name" value="PHAGE INTEGRASE-RELATED"/>
    <property type="match status" value="1"/>
</dbReference>
<keyword evidence="3 9" id="KW-0132">Cell division</keyword>
<reference evidence="12 13" key="1">
    <citation type="submission" date="2022-02" db="EMBL/GenBank/DDBJ databases">
        <title>Genome sequence data of Kingella unionensis sp. nov. strain CICC 24913 (CCUG 75125).</title>
        <authorList>
            <person name="Xiao M."/>
        </authorList>
    </citation>
    <scope>NUCLEOTIDE SEQUENCE [LARGE SCALE GENOMIC DNA]</scope>
    <source>
        <strain evidence="12 13">CICC 24913</strain>
    </source>
</reference>
<keyword evidence="7 9" id="KW-0233">DNA recombination</keyword>
<feature type="active site" description="O-(3'-phospho-DNA)-tyrosine intermediate" evidence="9">
    <location>
        <position position="271"/>
    </location>
</feature>
<sequence>MSAFAEHTEAYLLTLVQQGRSPHTVAAARRDLAQLLPLLPDNSEPQRRDLTAALMRLSQRGLSPASLARKLSVWRAYCAFLVAKGSLKNNPAENLKAPKQRERLPKALERETLALMLDRAAADADGALACRDYAAAELMYGSGLRLSELCALNLADVRFAEGWLDIKAGKGGRQRRVPLTAKSIAALQAYLPLRVAAAGETALFTGQSGRRIGARQIQKRLAQWAQQHGGESLSPHMLRHSYASHLLQASRDLRAVQDLLGHSSLKATQIYTKLDFDHLAQVYDQAHPRAQRQPESAEKEET</sequence>
<comment type="caution">
    <text evidence="12">The sequence shown here is derived from an EMBL/GenBank/DDBJ whole genome shotgun (WGS) entry which is preliminary data.</text>
</comment>
<keyword evidence="2 9" id="KW-0963">Cytoplasm</keyword>
<feature type="active site" evidence="9">
    <location>
        <position position="145"/>
    </location>
</feature>
<evidence type="ECO:0000256" key="1">
    <source>
        <dbReference type="ARBA" id="ARBA00004496"/>
    </source>
</evidence>
<dbReference type="InterPro" id="IPR050090">
    <property type="entry name" value="Tyrosine_recombinase_XerCD"/>
</dbReference>
<evidence type="ECO:0000256" key="4">
    <source>
        <dbReference type="ARBA" id="ARBA00022829"/>
    </source>
</evidence>
<evidence type="ECO:0000256" key="2">
    <source>
        <dbReference type="ARBA" id="ARBA00022490"/>
    </source>
</evidence>
<dbReference type="RefSeq" id="WP_238748378.1">
    <property type="nucleotide sequence ID" value="NZ_JAKOOW010000036.1"/>
</dbReference>
<dbReference type="SUPFAM" id="SSF56349">
    <property type="entry name" value="DNA breaking-rejoining enzymes"/>
    <property type="match status" value="1"/>
</dbReference>
<dbReference type="PROSITE" id="PS51900">
    <property type="entry name" value="CB"/>
    <property type="match status" value="1"/>
</dbReference>
<feature type="active site" evidence="9">
    <location>
        <position position="170"/>
    </location>
</feature>
<dbReference type="PROSITE" id="PS51898">
    <property type="entry name" value="TYR_RECOMBINASE"/>
    <property type="match status" value="1"/>
</dbReference>
<gene>
    <name evidence="9" type="primary">xerC</name>
    <name evidence="12" type="ORF">MB824_10010</name>
</gene>
<keyword evidence="5 9" id="KW-0229">DNA integration</keyword>
<proteinExistence type="inferred from homology"/>
<feature type="domain" description="Tyr recombinase" evidence="10">
    <location>
        <begin position="103"/>
        <end position="284"/>
    </location>
</feature>
<evidence type="ECO:0000256" key="3">
    <source>
        <dbReference type="ARBA" id="ARBA00022618"/>
    </source>
</evidence>
<protein>
    <recommendedName>
        <fullName evidence="9">Tyrosine recombinase XerC</fullName>
    </recommendedName>
</protein>
<accession>A0ABS9NR89</accession>
<dbReference type="InterPro" id="IPR002104">
    <property type="entry name" value="Integrase_catalytic"/>
</dbReference>
<name>A0ABS9NR89_9NEIS</name>
<comment type="subcellular location">
    <subcellularLocation>
        <location evidence="1 9">Cytoplasm</location>
    </subcellularLocation>
</comment>
<dbReference type="Gene3D" id="1.10.150.130">
    <property type="match status" value="1"/>
</dbReference>
<keyword evidence="13" id="KW-1185">Reference proteome</keyword>
<dbReference type="EMBL" id="JAKOOW010000036">
    <property type="protein sequence ID" value="MCG6504828.1"/>
    <property type="molecule type" value="Genomic_DNA"/>
</dbReference>
<dbReference type="InterPro" id="IPR010998">
    <property type="entry name" value="Integrase_recombinase_N"/>
</dbReference>
<evidence type="ECO:0000256" key="6">
    <source>
        <dbReference type="ARBA" id="ARBA00023125"/>
    </source>
</evidence>
<feature type="active site" evidence="9">
    <location>
        <position position="236"/>
    </location>
</feature>
<dbReference type="Proteomes" id="UP001298424">
    <property type="component" value="Unassembled WGS sequence"/>
</dbReference>
<evidence type="ECO:0000256" key="8">
    <source>
        <dbReference type="ARBA" id="ARBA00023306"/>
    </source>
</evidence>
<dbReference type="PANTHER" id="PTHR30349:SF81">
    <property type="entry name" value="TYROSINE RECOMBINASE XERC"/>
    <property type="match status" value="1"/>
</dbReference>
<evidence type="ECO:0000256" key="7">
    <source>
        <dbReference type="ARBA" id="ARBA00023172"/>
    </source>
</evidence>